<sequence length="283" mass="29981">MTSTSLNEAVEAELFFKCENFQRTGSFKLRGAMNATLQLSQDVSTVVTHSSGNHGAALAFAARVCGKTAMVVVPKDARPEKRLAIERLGAEVVDCGENLADREAILAEVMASEPEAVFVPPYDHAEIIAGQGTAALELLEEVGDLDQLWVPIGGGGLAAGTTIVANGQIEVICAEPELARDAHDSLAMDDLQPAMPPHTVADGLRTALGKLNFEILRQNRIAVVLVDDEAILRAMALIWNRLKIVVEPSAAVCLAAMLLDPRRVAKRAGIILSGGNISPPGPH</sequence>
<dbReference type="GO" id="GO:0003941">
    <property type="term" value="F:L-serine ammonia-lyase activity"/>
    <property type="evidence" value="ECO:0007669"/>
    <property type="project" value="TreeGrafter"/>
</dbReference>
<evidence type="ECO:0000256" key="6">
    <source>
        <dbReference type="ARBA" id="ARBA00022842"/>
    </source>
</evidence>
<dbReference type="SUPFAM" id="SSF53686">
    <property type="entry name" value="Tryptophan synthase beta subunit-like PLP-dependent enzymes"/>
    <property type="match status" value="1"/>
</dbReference>
<evidence type="ECO:0000256" key="4">
    <source>
        <dbReference type="ARBA" id="ARBA00001946"/>
    </source>
</evidence>
<dbReference type="PANTHER" id="PTHR43050">
    <property type="entry name" value="SERINE / THREONINE RACEMASE FAMILY MEMBER"/>
    <property type="match status" value="1"/>
</dbReference>
<protein>
    <recommendedName>
        <fullName evidence="9">Tryptophan synthase beta chain-like PALP domain-containing protein</fullName>
    </recommendedName>
</protein>
<organism evidence="10">
    <name type="scientific">marine metagenome</name>
    <dbReference type="NCBI Taxonomy" id="408172"/>
    <lineage>
        <taxon>unclassified sequences</taxon>
        <taxon>metagenomes</taxon>
        <taxon>ecological metagenomes</taxon>
    </lineage>
</organism>
<comment type="cofactor">
    <cofactor evidence="3">
        <name>Mn(2+)</name>
        <dbReference type="ChEBI" id="CHEBI:29035"/>
    </cofactor>
</comment>
<dbReference type="InterPro" id="IPR036052">
    <property type="entry name" value="TrpB-like_PALP_sf"/>
</dbReference>
<dbReference type="Gene3D" id="3.40.50.1100">
    <property type="match status" value="2"/>
</dbReference>
<feature type="domain" description="Tryptophan synthase beta chain-like PALP" evidence="9">
    <location>
        <begin position="4"/>
        <end position="272"/>
    </location>
</feature>
<name>A0A381Q4U2_9ZZZZ</name>
<dbReference type="GO" id="GO:0005524">
    <property type="term" value="F:ATP binding"/>
    <property type="evidence" value="ECO:0007669"/>
    <property type="project" value="TreeGrafter"/>
</dbReference>
<proteinExistence type="inferred from homology"/>
<evidence type="ECO:0000256" key="5">
    <source>
        <dbReference type="ARBA" id="ARBA00010869"/>
    </source>
</evidence>
<dbReference type="GO" id="GO:0030378">
    <property type="term" value="F:serine racemase activity"/>
    <property type="evidence" value="ECO:0007669"/>
    <property type="project" value="TreeGrafter"/>
</dbReference>
<evidence type="ECO:0000256" key="1">
    <source>
        <dbReference type="ARBA" id="ARBA00001913"/>
    </source>
</evidence>
<comment type="similarity">
    <text evidence="5">Belongs to the serine/threonine dehydratase family.</text>
</comment>
<evidence type="ECO:0000256" key="8">
    <source>
        <dbReference type="ARBA" id="ARBA00023239"/>
    </source>
</evidence>
<comment type="cofactor">
    <cofactor evidence="2">
        <name>pyridoxal 5'-phosphate</name>
        <dbReference type="ChEBI" id="CHEBI:597326"/>
    </cofactor>
</comment>
<dbReference type="GO" id="GO:0018114">
    <property type="term" value="F:threonine racemase activity"/>
    <property type="evidence" value="ECO:0007669"/>
    <property type="project" value="TreeGrafter"/>
</dbReference>
<dbReference type="InterPro" id="IPR001926">
    <property type="entry name" value="TrpB-like_PALP"/>
</dbReference>
<dbReference type="PANTHER" id="PTHR43050:SF1">
    <property type="entry name" value="SERINE RACEMASE"/>
    <property type="match status" value="1"/>
</dbReference>
<evidence type="ECO:0000259" key="9">
    <source>
        <dbReference type="Pfam" id="PF00291"/>
    </source>
</evidence>
<dbReference type="AlphaFoldDB" id="A0A381Q4U2"/>
<reference evidence="10" key="1">
    <citation type="submission" date="2018-05" db="EMBL/GenBank/DDBJ databases">
        <authorList>
            <person name="Lanie J.A."/>
            <person name="Ng W.-L."/>
            <person name="Kazmierczak K.M."/>
            <person name="Andrzejewski T.M."/>
            <person name="Davidsen T.M."/>
            <person name="Wayne K.J."/>
            <person name="Tettelin H."/>
            <person name="Glass J.I."/>
            <person name="Rusch D."/>
            <person name="Podicherti R."/>
            <person name="Tsui H.-C.T."/>
            <person name="Winkler M.E."/>
        </authorList>
    </citation>
    <scope>NUCLEOTIDE SEQUENCE</scope>
</reference>
<keyword evidence="8" id="KW-0456">Lyase</keyword>
<dbReference type="EMBL" id="UINC01001194">
    <property type="protein sequence ID" value="SUZ73914.1"/>
    <property type="molecule type" value="Genomic_DNA"/>
</dbReference>
<comment type="cofactor">
    <cofactor evidence="1">
        <name>Ca(2+)</name>
        <dbReference type="ChEBI" id="CHEBI:29108"/>
    </cofactor>
</comment>
<dbReference type="GO" id="GO:0070179">
    <property type="term" value="P:D-serine biosynthetic process"/>
    <property type="evidence" value="ECO:0007669"/>
    <property type="project" value="TreeGrafter"/>
</dbReference>
<keyword evidence="6" id="KW-0460">Magnesium</keyword>
<dbReference type="Pfam" id="PF00291">
    <property type="entry name" value="PALP"/>
    <property type="match status" value="1"/>
</dbReference>
<evidence type="ECO:0000256" key="3">
    <source>
        <dbReference type="ARBA" id="ARBA00001936"/>
    </source>
</evidence>
<dbReference type="InterPro" id="IPR000634">
    <property type="entry name" value="Ser/Thr_deHydtase_PyrdxlP-BS"/>
</dbReference>
<dbReference type="GO" id="GO:0000287">
    <property type="term" value="F:magnesium ion binding"/>
    <property type="evidence" value="ECO:0007669"/>
    <property type="project" value="TreeGrafter"/>
</dbReference>
<evidence type="ECO:0000256" key="7">
    <source>
        <dbReference type="ARBA" id="ARBA00022898"/>
    </source>
</evidence>
<dbReference type="PROSITE" id="PS00165">
    <property type="entry name" value="DEHYDRATASE_SER_THR"/>
    <property type="match status" value="1"/>
</dbReference>
<evidence type="ECO:0000313" key="10">
    <source>
        <dbReference type="EMBL" id="SUZ73914.1"/>
    </source>
</evidence>
<comment type="cofactor">
    <cofactor evidence="4">
        <name>Mg(2+)</name>
        <dbReference type="ChEBI" id="CHEBI:18420"/>
    </cofactor>
</comment>
<accession>A0A381Q4U2</accession>
<keyword evidence="7" id="KW-0663">Pyridoxal phosphate</keyword>
<evidence type="ECO:0000256" key="2">
    <source>
        <dbReference type="ARBA" id="ARBA00001933"/>
    </source>
</evidence>
<dbReference type="FunFam" id="3.40.50.1100:FF:000005">
    <property type="entry name" value="Threonine dehydratase catabolic"/>
    <property type="match status" value="1"/>
</dbReference>
<dbReference type="GO" id="GO:0030170">
    <property type="term" value="F:pyridoxal phosphate binding"/>
    <property type="evidence" value="ECO:0007669"/>
    <property type="project" value="InterPro"/>
</dbReference>
<gene>
    <name evidence="10" type="ORF">METZ01_LOCUS26768</name>
</gene>